<reference evidence="11 12" key="1">
    <citation type="submission" date="2020-08" db="EMBL/GenBank/DDBJ databases">
        <title>Whole genome shotgun sequence of Actinocatenispora thailandica NBRC 105041.</title>
        <authorList>
            <person name="Komaki H."/>
            <person name="Tamura T."/>
        </authorList>
    </citation>
    <scope>NUCLEOTIDE SEQUENCE [LARGE SCALE GENOMIC DNA]</scope>
    <source>
        <strain evidence="11 12">NBRC 105041</strain>
    </source>
</reference>
<evidence type="ECO:0000256" key="2">
    <source>
        <dbReference type="ARBA" id="ARBA00010190"/>
    </source>
</evidence>
<keyword evidence="4" id="KW-0436">Ligase</keyword>
<keyword evidence="12" id="KW-1185">Reference proteome</keyword>
<evidence type="ECO:0000256" key="8">
    <source>
        <dbReference type="ARBA" id="ARBA00048475"/>
    </source>
</evidence>
<dbReference type="KEGG" id="atl:Athai_66030"/>
<dbReference type="GO" id="GO:0006189">
    <property type="term" value="P:'de novo' IMP biosynthetic process"/>
    <property type="evidence" value="ECO:0007669"/>
    <property type="project" value="UniProtKB-UniPathway"/>
</dbReference>
<comment type="catalytic activity">
    <reaction evidence="8">
        <text>5-amino-1-(5-phospho-D-ribosyl)imidazole-4-carboxylate + L-aspartate + ATP = (2S)-2-[5-amino-1-(5-phospho-beta-D-ribosyl)imidazole-4-carboxamido]succinate + ADP + phosphate + 2 H(+)</text>
        <dbReference type="Rhea" id="RHEA:22628"/>
        <dbReference type="ChEBI" id="CHEBI:15378"/>
        <dbReference type="ChEBI" id="CHEBI:29991"/>
        <dbReference type="ChEBI" id="CHEBI:30616"/>
        <dbReference type="ChEBI" id="CHEBI:43474"/>
        <dbReference type="ChEBI" id="CHEBI:58443"/>
        <dbReference type="ChEBI" id="CHEBI:77657"/>
        <dbReference type="ChEBI" id="CHEBI:456216"/>
        <dbReference type="EC" id="6.3.2.6"/>
    </reaction>
</comment>
<dbReference type="EC" id="6.3.2.6" evidence="3"/>
<dbReference type="UniPathway" id="UPA00074">
    <property type="reaction ID" value="UER00131"/>
</dbReference>
<dbReference type="SUPFAM" id="SSF56104">
    <property type="entry name" value="SAICAR synthase-like"/>
    <property type="match status" value="1"/>
</dbReference>
<name>A0A7R7DWC8_9ACTN</name>
<keyword evidence="6" id="KW-0658">Purine biosynthesis</keyword>
<feature type="domain" description="SAICAR synthetase/ADE2 N-terminal" evidence="10">
    <location>
        <begin position="30"/>
        <end position="105"/>
    </location>
</feature>
<evidence type="ECO:0000256" key="4">
    <source>
        <dbReference type="ARBA" id="ARBA00022598"/>
    </source>
</evidence>
<dbReference type="Gene3D" id="3.30.470.20">
    <property type="entry name" value="ATP-grasp fold, B domain"/>
    <property type="match status" value="1"/>
</dbReference>
<evidence type="ECO:0000256" key="9">
    <source>
        <dbReference type="SAM" id="MobiDB-lite"/>
    </source>
</evidence>
<dbReference type="GO" id="GO:0005737">
    <property type="term" value="C:cytoplasm"/>
    <property type="evidence" value="ECO:0007669"/>
    <property type="project" value="TreeGrafter"/>
</dbReference>
<protein>
    <recommendedName>
        <fullName evidence="3">phosphoribosylaminoimidazolesuccinocarboxamide synthase</fullName>
        <ecNumber evidence="3">6.3.2.6</ecNumber>
    </recommendedName>
</protein>
<proteinExistence type="inferred from homology"/>
<dbReference type="InterPro" id="IPR028923">
    <property type="entry name" value="SAICAR_synt/ADE2_N"/>
</dbReference>
<sequence length="134" mass="14871">MPCHFLVAGSRQVSQRGATHRTDADERLRRGAAVCEPRGIILADTKVEWGGDADGALRLADEVPKPDSSRFWPAETWRPGRAQPSYDKQPLRDWLESSGWDKKAPGPELPDEVVAATRDRYVGGFERITGARSE</sequence>
<evidence type="ECO:0000256" key="7">
    <source>
        <dbReference type="ARBA" id="ARBA00022840"/>
    </source>
</evidence>
<feature type="region of interest" description="Disordered" evidence="9">
    <location>
        <begin position="65"/>
        <end position="88"/>
    </location>
</feature>
<dbReference type="GO" id="GO:0004639">
    <property type="term" value="F:phosphoribosylaminoimidazolesuccinocarboxamide synthase activity"/>
    <property type="evidence" value="ECO:0007669"/>
    <property type="project" value="UniProtKB-EC"/>
</dbReference>
<dbReference type="GO" id="GO:0005524">
    <property type="term" value="F:ATP binding"/>
    <property type="evidence" value="ECO:0007669"/>
    <property type="project" value="UniProtKB-KW"/>
</dbReference>
<keyword evidence="7" id="KW-0067">ATP-binding</keyword>
<comment type="similarity">
    <text evidence="2">Belongs to the SAICAR synthetase family.</text>
</comment>
<evidence type="ECO:0000259" key="10">
    <source>
        <dbReference type="Pfam" id="PF01259"/>
    </source>
</evidence>
<comment type="pathway">
    <text evidence="1">Purine metabolism; IMP biosynthesis via de novo pathway; 5-amino-1-(5-phospho-D-ribosyl)imidazole-4-carboxamide from 5-amino-1-(5-phospho-D-ribosyl)imidazole-4-carboxylate: step 1/2.</text>
</comment>
<evidence type="ECO:0000256" key="3">
    <source>
        <dbReference type="ARBA" id="ARBA00012217"/>
    </source>
</evidence>
<evidence type="ECO:0000313" key="11">
    <source>
        <dbReference type="EMBL" id="BCJ39100.1"/>
    </source>
</evidence>
<keyword evidence="5" id="KW-0547">Nucleotide-binding</keyword>
<evidence type="ECO:0000313" key="12">
    <source>
        <dbReference type="Proteomes" id="UP000611640"/>
    </source>
</evidence>
<dbReference type="EMBL" id="AP023355">
    <property type="protein sequence ID" value="BCJ39100.1"/>
    <property type="molecule type" value="Genomic_DNA"/>
</dbReference>
<gene>
    <name evidence="11" type="ORF">Athai_66030</name>
</gene>
<accession>A0A7R7DWC8</accession>
<evidence type="ECO:0000256" key="6">
    <source>
        <dbReference type="ARBA" id="ARBA00022755"/>
    </source>
</evidence>
<organism evidence="11 12">
    <name type="scientific">Actinocatenispora thailandica</name>
    <dbReference type="NCBI Taxonomy" id="227318"/>
    <lineage>
        <taxon>Bacteria</taxon>
        <taxon>Bacillati</taxon>
        <taxon>Actinomycetota</taxon>
        <taxon>Actinomycetes</taxon>
        <taxon>Micromonosporales</taxon>
        <taxon>Micromonosporaceae</taxon>
        <taxon>Actinocatenispora</taxon>
    </lineage>
</organism>
<dbReference type="AlphaFoldDB" id="A0A7R7DWC8"/>
<dbReference type="PANTHER" id="PTHR43700">
    <property type="entry name" value="PHOSPHORIBOSYLAMINOIMIDAZOLE-SUCCINOCARBOXAMIDE SYNTHASE"/>
    <property type="match status" value="1"/>
</dbReference>
<evidence type="ECO:0000256" key="1">
    <source>
        <dbReference type="ARBA" id="ARBA00004672"/>
    </source>
</evidence>
<evidence type="ECO:0000256" key="5">
    <source>
        <dbReference type="ARBA" id="ARBA00022741"/>
    </source>
</evidence>
<dbReference type="PANTHER" id="PTHR43700:SF1">
    <property type="entry name" value="PHOSPHORIBOSYLAMINOIMIDAZOLE-SUCCINOCARBOXAMIDE SYNTHASE"/>
    <property type="match status" value="1"/>
</dbReference>
<dbReference type="Proteomes" id="UP000611640">
    <property type="component" value="Chromosome"/>
</dbReference>
<dbReference type="Pfam" id="PF01259">
    <property type="entry name" value="SAICAR_synt"/>
    <property type="match status" value="1"/>
</dbReference>